<dbReference type="InterPro" id="IPR011109">
    <property type="entry name" value="DNA_bind_recombinase_dom"/>
</dbReference>
<evidence type="ECO:0000259" key="3">
    <source>
        <dbReference type="PROSITE" id="PS51737"/>
    </source>
</evidence>
<dbReference type="Pfam" id="PF13408">
    <property type="entry name" value="Zn_ribbon_recom"/>
    <property type="match status" value="1"/>
</dbReference>
<dbReference type="CDD" id="cd00338">
    <property type="entry name" value="Ser_Recombinase"/>
    <property type="match status" value="1"/>
</dbReference>
<sequence length="549" mass="61645">MPYCIYLRKSRADLEAEALGAGDTLKRHEATLTALALARGIHVTHIYREIVSGDTISARPQMQQMLADVERQRWDGVLCMEIERLARGDTVDQGIVAQTFKYTDTLIITPQKVYDPNNDMDEEYFEFSLFMARREYKTIKRRLMAGRIASVREGNYMSPKPTYGYDRVRTEGRGARWKLVINPDEAAIVRNIFDWYENGMEGRDAGAQAISNRLNAMGLRTAEGKAFYPSGIRAILHNVTYTGALSWNKRVQDTIMSGGARITRRVLNHDPIVVYGTHEPIISAAQFARVQQQLADRTRTSSARSDRALLNPFRGLIVCGVCGKRMQRKANTGHNFRNASIYCVTPGCPTCASQVDALETVLLNALNSIAVLGDKINVSPNGSARTRDTAPTQNISALLEPGRQASADVASPSIDTSKEQNNMLDMREVLEHRIEQLQRQRKRIQELLETEVYDIDTYVSRNADITSQIAGAKSELEALRHTVRKGYTARQIAAVTSMLREYDRSAPPEAKQHLLAAVIDHVIYHRDSRAYRNGDLTQGISLDVHLRSF</sequence>
<dbReference type="GO" id="GO:0000150">
    <property type="term" value="F:DNA strand exchange activity"/>
    <property type="evidence" value="ECO:0007669"/>
    <property type="project" value="InterPro"/>
</dbReference>
<dbReference type="InterPro" id="IPR038109">
    <property type="entry name" value="DNA_bind_recomb_sf"/>
</dbReference>
<dbReference type="Pfam" id="PF07508">
    <property type="entry name" value="Recombinase"/>
    <property type="match status" value="1"/>
</dbReference>
<comment type="caution">
    <text evidence="4">The sequence shown here is derived from an EMBL/GenBank/DDBJ whole genome shotgun (WGS) entry which is preliminary data.</text>
</comment>
<evidence type="ECO:0000259" key="2">
    <source>
        <dbReference type="PROSITE" id="PS51736"/>
    </source>
</evidence>
<proteinExistence type="predicted"/>
<feature type="domain" description="Recombinase" evidence="3">
    <location>
        <begin position="162"/>
        <end position="300"/>
    </location>
</feature>
<dbReference type="Proteomes" id="UP000824123">
    <property type="component" value="Unassembled WGS sequence"/>
</dbReference>
<dbReference type="SUPFAM" id="SSF53041">
    <property type="entry name" value="Resolvase-like"/>
    <property type="match status" value="1"/>
</dbReference>
<organism evidence="4 5">
    <name type="scientific">Candidatus Fimadaptatus faecigallinarum</name>
    <dbReference type="NCBI Taxonomy" id="2840814"/>
    <lineage>
        <taxon>Bacteria</taxon>
        <taxon>Bacillati</taxon>
        <taxon>Bacillota</taxon>
        <taxon>Clostridia</taxon>
        <taxon>Eubacteriales</taxon>
        <taxon>Candidatus Fimadaptatus</taxon>
    </lineage>
</organism>
<dbReference type="PROSITE" id="PS51737">
    <property type="entry name" value="RECOMBINASE_DNA_BIND"/>
    <property type="match status" value="1"/>
</dbReference>
<dbReference type="PANTHER" id="PTHR30461:SF23">
    <property type="entry name" value="DNA RECOMBINASE-RELATED"/>
    <property type="match status" value="1"/>
</dbReference>
<evidence type="ECO:0000313" key="5">
    <source>
        <dbReference type="Proteomes" id="UP000824123"/>
    </source>
</evidence>
<name>A0A9D1LPX5_9FIRM</name>
<dbReference type="PANTHER" id="PTHR30461">
    <property type="entry name" value="DNA-INVERTASE FROM LAMBDOID PROPHAGE"/>
    <property type="match status" value="1"/>
</dbReference>
<gene>
    <name evidence="4" type="ORF">IAC59_01420</name>
</gene>
<accession>A0A9D1LPX5</accession>
<evidence type="ECO:0000256" key="1">
    <source>
        <dbReference type="SAM" id="Coils"/>
    </source>
</evidence>
<dbReference type="InterPro" id="IPR025827">
    <property type="entry name" value="Zn_ribbon_recom_dom"/>
</dbReference>
<dbReference type="PROSITE" id="PS51736">
    <property type="entry name" value="RECOMBINASES_3"/>
    <property type="match status" value="1"/>
</dbReference>
<dbReference type="Gene3D" id="3.90.1750.20">
    <property type="entry name" value="Putative Large Serine Recombinase, Chain B, Domain 2"/>
    <property type="match status" value="1"/>
</dbReference>
<dbReference type="GO" id="GO:0003677">
    <property type="term" value="F:DNA binding"/>
    <property type="evidence" value="ECO:0007669"/>
    <property type="project" value="InterPro"/>
</dbReference>
<protein>
    <submittedName>
        <fullName evidence="4">Recombinase family protein</fullName>
    </submittedName>
</protein>
<feature type="coiled-coil region" evidence="1">
    <location>
        <begin position="420"/>
        <end position="482"/>
    </location>
</feature>
<dbReference type="InterPro" id="IPR006119">
    <property type="entry name" value="Resolv_N"/>
</dbReference>
<keyword evidence="1" id="KW-0175">Coiled coil</keyword>
<feature type="domain" description="Resolvase/invertase-type recombinase catalytic" evidence="2">
    <location>
        <begin position="2"/>
        <end position="154"/>
    </location>
</feature>
<dbReference type="Gene3D" id="3.40.50.1390">
    <property type="entry name" value="Resolvase, N-terminal catalytic domain"/>
    <property type="match status" value="1"/>
</dbReference>
<dbReference type="Pfam" id="PF00239">
    <property type="entry name" value="Resolvase"/>
    <property type="match status" value="1"/>
</dbReference>
<reference evidence="4" key="2">
    <citation type="journal article" date="2021" name="PeerJ">
        <title>Extensive microbial diversity within the chicken gut microbiome revealed by metagenomics and culture.</title>
        <authorList>
            <person name="Gilroy R."/>
            <person name="Ravi A."/>
            <person name="Getino M."/>
            <person name="Pursley I."/>
            <person name="Horton D.L."/>
            <person name="Alikhan N.F."/>
            <person name="Baker D."/>
            <person name="Gharbi K."/>
            <person name="Hall N."/>
            <person name="Watson M."/>
            <person name="Adriaenssens E.M."/>
            <person name="Foster-Nyarko E."/>
            <person name="Jarju S."/>
            <person name="Secka A."/>
            <person name="Antonio M."/>
            <person name="Oren A."/>
            <person name="Chaudhuri R.R."/>
            <person name="La Ragione R."/>
            <person name="Hildebrand F."/>
            <person name="Pallen M.J."/>
        </authorList>
    </citation>
    <scope>NUCLEOTIDE SEQUENCE</scope>
    <source>
        <strain evidence="4">ChiSxjej2B14-8506</strain>
    </source>
</reference>
<dbReference type="InterPro" id="IPR050639">
    <property type="entry name" value="SSR_resolvase"/>
</dbReference>
<reference evidence="4" key="1">
    <citation type="submission" date="2020-10" db="EMBL/GenBank/DDBJ databases">
        <authorList>
            <person name="Gilroy R."/>
        </authorList>
    </citation>
    <scope>NUCLEOTIDE SEQUENCE</scope>
    <source>
        <strain evidence="4">ChiSxjej2B14-8506</strain>
    </source>
</reference>
<evidence type="ECO:0000313" key="4">
    <source>
        <dbReference type="EMBL" id="HIU45903.1"/>
    </source>
</evidence>
<dbReference type="AlphaFoldDB" id="A0A9D1LPX5"/>
<dbReference type="InterPro" id="IPR036162">
    <property type="entry name" value="Resolvase-like_N_sf"/>
</dbReference>
<dbReference type="EMBL" id="DVNK01000010">
    <property type="protein sequence ID" value="HIU45903.1"/>
    <property type="molecule type" value="Genomic_DNA"/>
</dbReference>
<dbReference type="SMART" id="SM00857">
    <property type="entry name" value="Resolvase"/>
    <property type="match status" value="1"/>
</dbReference>